<dbReference type="EMBL" id="LSBJ02000006">
    <property type="protein sequence ID" value="OAQ63459.1"/>
    <property type="molecule type" value="Genomic_DNA"/>
</dbReference>
<dbReference type="GO" id="GO:0019239">
    <property type="term" value="F:deaminase activity"/>
    <property type="evidence" value="ECO:0007669"/>
    <property type="project" value="TreeGrafter"/>
</dbReference>
<reference evidence="1 2" key="1">
    <citation type="journal article" date="2016" name="PLoS Pathog.">
        <title>Biosynthesis of antibiotic leucinostatins in bio-control fungus Purpureocillium lilacinum and their inhibition on phytophthora revealed by genome mining.</title>
        <authorList>
            <person name="Wang G."/>
            <person name="Liu Z."/>
            <person name="Lin R."/>
            <person name="Li E."/>
            <person name="Mao Z."/>
            <person name="Ling J."/>
            <person name="Yang Y."/>
            <person name="Yin W.B."/>
            <person name="Xie B."/>
        </authorList>
    </citation>
    <scope>NUCLEOTIDE SEQUENCE [LARGE SCALE GENOMIC DNA]</scope>
    <source>
        <strain evidence="1">170</strain>
    </source>
</reference>
<dbReference type="STRING" id="1380566.A0A179FEH3"/>
<dbReference type="RefSeq" id="XP_018141039.1">
    <property type="nucleotide sequence ID" value="XM_018288322.1"/>
</dbReference>
<dbReference type="GO" id="GO:0005829">
    <property type="term" value="C:cytosol"/>
    <property type="evidence" value="ECO:0007669"/>
    <property type="project" value="TreeGrafter"/>
</dbReference>
<keyword evidence="2" id="KW-1185">Reference proteome</keyword>
<dbReference type="PANTHER" id="PTHR11803:SF39">
    <property type="entry name" value="2-IMINOBUTANOATE_2-IMINOPROPANOATE DEAMINASE"/>
    <property type="match status" value="1"/>
</dbReference>
<dbReference type="AlphaFoldDB" id="A0A179FEH3"/>
<dbReference type="OrthoDB" id="309640at2759"/>
<evidence type="ECO:0000313" key="1">
    <source>
        <dbReference type="EMBL" id="OAQ63459.1"/>
    </source>
</evidence>
<dbReference type="InterPro" id="IPR035959">
    <property type="entry name" value="RutC-like_sf"/>
</dbReference>
<protein>
    <submittedName>
        <fullName evidence="1">L-PSP endoribonuclease family protein</fullName>
    </submittedName>
</protein>
<dbReference type="SUPFAM" id="SSF55298">
    <property type="entry name" value="YjgF-like"/>
    <property type="match status" value="1"/>
</dbReference>
<dbReference type="Gene3D" id="3.30.1330.40">
    <property type="entry name" value="RutC-like"/>
    <property type="match status" value="1"/>
</dbReference>
<dbReference type="Pfam" id="PF01042">
    <property type="entry name" value="Ribonuc_L-PSP"/>
    <property type="match status" value="1"/>
</dbReference>
<dbReference type="Proteomes" id="UP000078397">
    <property type="component" value="Unassembled WGS sequence"/>
</dbReference>
<evidence type="ECO:0000313" key="2">
    <source>
        <dbReference type="Proteomes" id="UP000078397"/>
    </source>
</evidence>
<dbReference type="InterPro" id="IPR006175">
    <property type="entry name" value="YjgF/YER057c/UK114"/>
</dbReference>
<accession>A0A179FEH3</accession>
<dbReference type="GeneID" id="28852316"/>
<sequence length="141" mass="15728">MPTPKFTSYPGIGEWAAQNLHYSQAVRVGDFIKCSGQGGWNAKSPEIDFANLIPASLEDEIDQAFENCDFNLKNAGGKGWAQVYKVVTYATDVHAAHERIVYNLRKWMPGGGPIWTELGVRELGLKEMRFEIDVEAYDGSQ</sequence>
<comment type="caution">
    <text evidence="1">The sequence shown here is derived from an EMBL/GenBank/DDBJ whole genome shotgun (WGS) entry which is preliminary data.</text>
</comment>
<organism evidence="1 2">
    <name type="scientific">Pochonia chlamydosporia 170</name>
    <dbReference type="NCBI Taxonomy" id="1380566"/>
    <lineage>
        <taxon>Eukaryota</taxon>
        <taxon>Fungi</taxon>
        <taxon>Dikarya</taxon>
        <taxon>Ascomycota</taxon>
        <taxon>Pezizomycotina</taxon>
        <taxon>Sordariomycetes</taxon>
        <taxon>Hypocreomycetidae</taxon>
        <taxon>Hypocreales</taxon>
        <taxon>Clavicipitaceae</taxon>
        <taxon>Pochonia</taxon>
    </lineage>
</organism>
<dbReference type="KEGG" id="pchm:VFPPC_09854"/>
<name>A0A179FEH3_METCM</name>
<dbReference type="PANTHER" id="PTHR11803">
    <property type="entry name" value="2-IMINOBUTANOATE/2-IMINOPROPANOATE DEAMINASE RIDA"/>
    <property type="match status" value="1"/>
</dbReference>
<proteinExistence type="predicted"/>
<dbReference type="GO" id="GO:0005739">
    <property type="term" value="C:mitochondrion"/>
    <property type="evidence" value="ECO:0007669"/>
    <property type="project" value="TreeGrafter"/>
</dbReference>
<gene>
    <name evidence="1" type="ORF">VFPPC_09854</name>
</gene>